<reference evidence="3" key="1">
    <citation type="submission" date="2023-06" db="EMBL/GenBank/DDBJ databases">
        <title>Survivors Of The Sea: Transcriptome response of Skeletonema marinoi to long-term dormancy.</title>
        <authorList>
            <person name="Pinder M.I.M."/>
            <person name="Kourtchenko O."/>
            <person name="Robertson E.K."/>
            <person name="Larsson T."/>
            <person name="Maumus F."/>
            <person name="Osuna-Cruz C.M."/>
            <person name="Vancaester E."/>
            <person name="Stenow R."/>
            <person name="Vandepoele K."/>
            <person name="Ploug H."/>
            <person name="Bruchert V."/>
            <person name="Godhe A."/>
            <person name="Topel M."/>
        </authorList>
    </citation>
    <scope>NUCLEOTIDE SEQUENCE</scope>
    <source>
        <strain evidence="3">R05AC</strain>
    </source>
</reference>
<evidence type="ECO:0000313" key="3">
    <source>
        <dbReference type="EMBL" id="KAK1746583.1"/>
    </source>
</evidence>
<dbReference type="InterPro" id="IPR021869">
    <property type="entry name" value="RNase_Zc3h12_NYN"/>
</dbReference>
<keyword evidence="4" id="KW-1185">Reference proteome</keyword>
<dbReference type="Proteomes" id="UP001224775">
    <property type="component" value="Unassembled WGS sequence"/>
</dbReference>
<gene>
    <name evidence="3" type="ORF">QTG54_003190</name>
</gene>
<proteinExistence type="predicted"/>
<comment type="caution">
    <text evidence="3">The sequence shown here is derived from an EMBL/GenBank/DDBJ whole genome shotgun (WGS) entry which is preliminary data.</text>
</comment>
<dbReference type="EMBL" id="JATAAI010000004">
    <property type="protein sequence ID" value="KAK1746583.1"/>
    <property type="molecule type" value="Genomic_DNA"/>
</dbReference>
<feature type="domain" description="RNase NYN" evidence="2">
    <location>
        <begin position="198"/>
        <end position="303"/>
    </location>
</feature>
<protein>
    <recommendedName>
        <fullName evidence="2">RNase NYN domain-containing protein</fullName>
    </recommendedName>
</protein>
<dbReference type="Gene3D" id="3.40.50.11980">
    <property type="match status" value="1"/>
</dbReference>
<evidence type="ECO:0000313" key="4">
    <source>
        <dbReference type="Proteomes" id="UP001224775"/>
    </source>
</evidence>
<organism evidence="3 4">
    <name type="scientific">Skeletonema marinoi</name>
    <dbReference type="NCBI Taxonomy" id="267567"/>
    <lineage>
        <taxon>Eukaryota</taxon>
        <taxon>Sar</taxon>
        <taxon>Stramenopiles</taxon>
        <taxon>Ochrophyta</taxon>
        <taxon>Bacillariophyta</taxon>
        <taxon>Coscinodiscophyceae</taxon>
        <taxon>Thalassiosirophycidae</taxon>
        <taxon>Thalassiosirales</taxon>
        <taxon>Skeletonemataceae</taxon>
        <taxon>Skeletonema</taxon>
        <taxon>Skeletonema marinoi-dohrnii complex</taxon>
    </lineage>
</organism>
<evidence type="ECO:0000259" key="2">
    <source>
        <dbReference type="Pfam" id="PF11977"/>
    </source>
</evidence>
<accession>A0AAD8YIF5</accession>
<name>A0AAD8YIF5_9STRA</name>
<evidence type="ECO:0000256" key="1">
    <source>
        <dbReference type="SAM" id="MobiDB-lite"/>
    </source>
</evidence>
<feature type="region of interest" description="Disordered" evidence="1">
    <location>
        <begin position="1"/>
        <end position="72"/>
    </location>
</feature>
<sequence length="440" mass="49699">MAGRPRLVHEGSPIIDEGEDDLAPPNISSWINERESHPPQRQQQSLGSLASRAGSHTTTQQHRKPYKLQTRLVIGDVTHNEDDAAMEEDDHAQQHANNDANGHHYGYSHSCDVHHQQHHYTLGGPIEQSQTNLQTAHIQMNNHPPPISSNAHHQQHHYTLGGPIEPSHNNLQTAHVQINNPPPPAIFHNMPSPAKSPLIVIDGANIAYNYAESLDPSSSLETNNYNQSRYNKRQPNPHGIRLAIEYFLSRKCRVTAVVPTSWYRLRPRNKNEGDAKMVTDEVDELRSLREQGFLVACPPGDDDDAYSIALARREEDRQKHKATTTAFHEDDAMMDDDEDGGLIPESLLGGFVLSNDFFHDAVRREEQARKDHHQFYSAGVSSLSGRTSSLREWLKQNRISYSFANVGQIFQGQVEMEFLPNPRHPLIECIEARHRFGSDM</sequence>
<dbReference type="AlphaFoldDB" id="A0AAD8YIF5"/>
<dbReference type="Pfam" id="PF11977">
    <property type="entry name" value="RNase_Zc3h12a"/>
    <property type="match status" value="1"/>
</dbReference>
<feature type="compositionally biased region" description="Polar residues" evidence="1">
    <location>
        <begin position="39"/>
        <end position="60"/>
    </location>
</feature>